<evidence type="ECO:0000256" key="3">
    <source>
        <dbReference type="ARBA" id="ARBA00012438"/>
    </source>
</evidence>
<protein>
    <recommendedName>
        <fullName evidence="3">histidine kinase</fullName>
        <ecNumber evidence="3">2.7.13.3</ecNumber>
    </recommendedName>
</protein>
<dbReference type="SUPFAM" id="SSF47384">
    <property type="entry name" value="Homodimeric domain of signal transducing histidine kinase"/>
    <property type="match status" value="1"/>
</dbReference>
<dbReference type="EMBL" id="JAVREJ010000029">
    <property type="protein sequence ID" value="MDT0353299.1"/>
    <property type="molecule type" value="Genomic_DNA"/>
</dbReference>
<feature type="transmembrane region" description="Helical" evidence="4">
    <location>
        <begin position="252"/>
        <end position="274"/>
    </location>
</feature>
<dbReference type="Proteomes" id="UP001183202">
    <property type="component" value="Unassembled WGS sequence"/>
</dbReference>
<dbReference type="CDD" id="cd00082">
    <property type="entry name" value="HisKA"/>
    <property type="match status" value="1"/>
</dbReference>
<keyword evidence="4" id="KW-0812">Transmembrane</keyword>
<comment type="subcellular location">
    <subcellularLocation>
        <location evidence="2">Cell membrane</location>
    </subcellularLocation>
</comment>
<keyword evidence="4" id="KW-1133">Transmembrane helix</keyword>
<sequence length="494" mass="53460">MRFVDRMAPSGFLRMLGLHNAAFDEEHFYLLDAQRRRAQVDFTRLGEPCEIVCEREIAMIPLLIPMIGLYLAAAGHVLLHAASFVHRGHGVLVAGWQKGGKTEILLPFTAVGADFVADEWTVVGGVGQGMYGLSEVARLWAAAVVLLRDQEQAVTNLQNATIALADDVDDPPLDTWLVIRDARGQQDSTGGLPAGADDPAAFAAAVVGGPPTTTDRQVDGVTYRVTTERRTDGFVVQAVLDLTPRHDDRIRILAAMHAAGAAGLVLAAVAGTWLSRRALQLMSAALALQRRFVADAGHELRTPLTLLGTRAQLLRRRLQQVVAGDPPRAWSDSRPLTVPSAAACSSPSTRWSPQLTTIEGRLVAMTSNSEVLDRAIATANANGWKGSVVYPGVYRSPEQLIYSHDFARALWGKEAPNDYCKNSRGGHVAVPPPADGCSRRSHRLPRRAHLATSATVAIRTMLPVRQHGVTKPKSRLTADLLAEPWARGAWSRRA</sequence>
<dbReference type="InterPro" id="IPR036097">
    <property type="entry name" value="HisK_dim/P_sf"/>
</dbReference>
<evidence type="ECO:0000256" key="1">
    <source>
        <dbReference type="ARBA" id="ARBA00000085"/>
    </source>
</evidence>
<feature type="transmembrane region" description="Helical" evidence="4">
    <location>
        <begin position="57"/>
        <end position="79"/>
    </location>
</feature>
<keyword evidence="4" id="KW-0472">Membrane</keyword>
<dbReference type="EC" id="2.7.13.3" evidence="3"/>
<dbReference type="Gene3D" id="3.40.50.300">
    <property type="entry name" value="P-loop containing nucleotide triphosphate hydrolases"/>
    <property type="match status" value="1"/>
</dbReference>
<proteinExistence type="predicted"/>
<evidence type="ECO:0000313" key="6">
    <source>
        <dbReference type="Proteomes" id="UP001183202"/>
    </source>
</evidence>
<dbReference type="InterPro" id="IPR003661">
    <property type="entry name" value="HisK_dim/P_dom"/>
</dbReference>
<evidence type="ECO:0000256" key="2">
    <source>
        <dbReference type="ARBA" id="ARBA00004236"/>
    </source>
</evidence>
<evidence type="ECO:0000256" key="4">
    <source>
        <dbReference type="SAM" id="Phobius"/>
    </source>
</evidence>
<gene>
    <name evidence="5" type="ORF">RM445_27690</name>
</gene>
<accession>A0ABU2NHD6</accession>
<evidence type="ECO:0000313" key="5">
    <source>
        <dbReference type="EMBL" id="MDT0353299.1"/>
    </source>
</evidence>
<reference evidence="6" key="1">
    <citation type="submission" date="2023-07" db="EMBL/GenBank/DDBJ databases">
        <title>30 novel species of actinomycetes from the DSMZ collection.</title>
        <authorList>
            <person name="Nouioui I."/>
        </authorList>
    </citation>
    <scope>NUCLEOTIDE SEQUENCE [LARGE SCALE GENOMIC DNA]</scope>
    <source>
        <strain evidence="6">DSM 45834</strain>
    </source>
</reference>
<dbReference type="InterPro" id="IPR027417">
    <property type="entry name" value="P-loop_NTPase"/>
</dbReference>
<dbReference type="RefSeq" id="WP_311559812.1">
    <property type="nucleotide sequence ID" value="NZ_JAVREJ010000029.1"/>
</dbReference>
<dbReference type="Gene3D" id="1.10.287.130">
    <property type="match status" value="1"/>
</dbReference>
<comment type="caution">
    <text evidence="5">The sequence shown here is derived from an EMBL/GenBank/DDBJ whole genome shotgun (WGS) entry which is preliminary data.</text>
</comment>
<keyword evidence="6" id="KW-1185">Reference proteome</keyword>
<name>A0ABU2NHD6_9PSEU</name>
<organism evidence="5 6">
    <name type="scientific">Pseudonocardia charpentierae</name>
    <dbReference type="NCBI Taxonomy" id="3075545"/>
    <lineage>
        <taxon>Bacteria</taxon>
        <taxon>Bacillati</taxon>
        <taxon>Actinomycetota</taxon>
        <taxon>Actinomycetes</taxon>
        <taxon>Pseudonocardiales</taxon>
        <taxon>Pseudonocardiaceae</taxon>
        <taxon>Pseudonocardia</taxon>
    </lineage>
</organism>
<comment type="catalytic activity">
    <reaction evidence="1">
        <text>ATP + protein L-histidine = ADP + protein N-phospho-L-histidine.</text>
        <dbReference type="EC" id="2.7.13.3"/>
    </reaction>
</comment>